<protein>
    <submittedName>
        <fullName evidence="4 5">Suppressor protein SRP40, putative</fullName>
    </submittedName>
</protein>
<evidence type="ECO:0000256" key="3">
    <source>
        <dbReference type="SAM" id="MobiDB-lite"/>
    </source>
</evidence>
<dbReference type="KEGG" id="phu:Phum_PHUM034510"/>
<feature type="region of interest" description="Disordered" evidence="3">
    <location>
        <begin position="556"/>
        <end position="628"/>
    </location>
</feature>
<feature type="compositionally biased region" description="Polar residues" evidence="3">
    <location>
        <begin position="578"/>
        <end position="596"/>
    </location>
</feature>
<reference evidence="4" key="2">
    <citation type="submission" date="2007-04" db="EMBL/GenBank/DDBJ databases">
        <title>The genome of the human body louse.</title>
        <authorList>
            <consortium name="The Human Body Louse Genome Consortium"/>
            <person name="Kirkness E."/>
            <person name="Walenz B."/>
            <person name="Hass B."/>
            <person name="Bruggner R."/>
            <person name="Strausberg R."/>
        </authorList>
    </citation>
    <scope>NUCLEOTIDE SEQUENCE</scope>
    <source>
        <strain evidence="4">USDA</strain>
    </source>
</reference>
<keyword evidence="6" id="KW-1185">Reference proteome</keyword>
<dbReference type="GO" id="GO:0023052">
    <property type="term" value="P:signaling"/>
    <property type="evidence" value="ECO:0007669"/>
    <property type="project" value="InterPro"/>
</dbReference>
<organism>
    <name type="scientific">Pediculus humanus subsp. corporis</name>
    <name type="common">Body louse</name>
    <dbReference type="NCBI Taxonomy" id="121224"/>
    <lineage>
        <taxon>Eukaryota</taxon>
        <taxon>Metazoa</taxon>
        <taxon>Ecdysozoa</taxon>
        <taxon>Arthropoda</taxon>
        <taxon>Hexapoda</taxon>
        <taxon>Insecta</taxon>
        <taxon>Pterygota</taxon>
        <taxon>Neoptera</taxon>
        <taxon>Paraneoptera</taxon>
        <taxon>Psocodea</taxon>
        <taxon>Troctomorpha</taxon>
        <taxon>Phthiraptera</taxon>
        <taxon>Anoplura</taxon>
        <taxon>Pediculidae</taxon>
        <taxon>Pediculus</taxon>
    </lineage>
</organism>
<dbReference type="EMBL" id="AAZO01000408">
    <property type="status" value="NOT_ANNOTATED_CDS"/>
    <property type="molecule type" value="Genomic_DNA"/>
</dbReference>
<dbReference type="STRING" id="121224.E0VAC0"/>
<evidence type="ECO:0000313" key="6">
    <source>
        <dbReference type="Proteomes" id="UP000009046"/>
    </source>
</evidence>
<evidence type="ECO:0000313" key="4">
    <source>
        <dbReference type="EMBL" id="EEB10326.1"/>
    </source>
</evidence>
<feature type="coiled-coil region" evidence="2">
    <location>
        <begin position="445"/>
        <end position="472"/>
    </location>
</feature>
<dbReference type="GO" id="GO:0060090">
    <property type="term" value="F:molecular adaptor activity"/>
    <property type="evidence" value="ECO:0007669"/>
    <property type="project" value="TreeGrafter"/>
</dbReference>
<dbReference type="GO" id="GO:0099572">
    <property type="term" value="C:postsynaptic specialization"/>
    <property type="evidence" value="ECO:0007669"/>
    <property type="project" value="TreeGrafter"/>
</dbReference>
<dbReference type="GeneID" id="8232299"/>
<proteinExistence type="inferred from homology"/>
<dbReference type="InParanoid" id="E0VAC0"/>
<dbReference type="EMBL" id="DS235005">
    <property type="protein sequence ID" value="EEB10326.1"/>
    <property type="molecule type" value="Genomic_DNA"/>
</dbReference>
<dbReference type="HOGENOM" id="CLU_424739_0_0_1"/>
<dbReference type="Pfam" id="PF03359">
    <property type="entry name" value="GKAP"/>
    <property type="match status" value="1"/>
</dbReference>
<dbReference type="CTD" id="8232299"/>
<dbReference type="FunCoup" id="E0VAC0">
    <property type="interactions" value="4"/>
</dbReference>
<dbReference type="AlphaFoldDB" id="E0VAC0"/>
<keyword evidence="2" id="KW-0175">Coiled coil</keyword>
<name>E0VAC0_PEDHC</name>
<feature type="compositionally biased region" description="Low complexity" evidence="3">
    <location>
        <begin position="320"/>
        <end position="333"/>
    </location>
</feature>
<dbReference type="InterPro" id="IPR005026">
    <property type="entry name" value="SAPAP"/>
</dbReference>
<reference evidence="5" key="3">
    <citation type="submission" date="2020-05" db="UniProtKB">
        <authorList>
            <consortium name="EnsemblMetazoa"/>
        </authorList>
    </citation>
    <scope>IDENTIFICATION</scope>
    <source>
        <strain evidence="5">USDA</strain>
    </source>
</reference>
<dbReference type="RefSeq" id="XP_002423064.1">
    <property type="nucleotide sequence ID" value="XM_002423019.1"/>
</dbReference>
<feature type="region of interest" description="Disordered" evidence="3">
    <location>
        <begin position="318"/>
        <end position="398"/>
    </location>
</feature>
<gene>
    <name evidence="5" type="primary">8232299</name>
    <name evidence="4" type="ORF">Phum_PHUM034510</name>
</gene>
<dbReference type="PANTHER" id="PTHR12353">
    <property type="entry name" value="DISKS LARGE-ASSOCIATED PROTEIN DAP SAP90/PSD-95-ASSOCIATED PROTEIN"/>
    <property type="match status" value="1"/>
</dbReference>
<dbReference type="eggNOG" id="KOG3971">
    <property type="taxonomic scope" value="Eukaryota"/>
</dbReference>
<reference evidence="4" key="1">
    <citation type="submission" date="2007-04" db="EMBL/GenBank/DDBJ databases">
        <title>Annotation of Pediculus humanus corporis strain USDA.</title>
        <authorList>
            <person name="Kirkness E."/>
            <person name="Hannick L."/>
            <person name="Hass B."/>
            <person name="Bruggner R."/>
            <person name="Lawson D."/>
            <person name="Bidwell S."/>
            <person name="Joardar V."/>
            <person name="Caler E."/>
            <person name="Walenz B."/>
            <person name="Inman J."/>
            <person name="Schobel S."/>
            <person name="Galinsky K."/>
            <person name="Amedeo P."/>
            <person name="Strausberg R."/>
        </authorList>
    </citation>
    <scope>NUCLEOTIDE SEQUENCE</scope>
    <source>
        <strain evidence="4">USDA</strain>
    </source>
</reference>
<dbReference type="GO" id="GO:0098978">
    <property type="term" value="C:glutamatergic synapse"/>
    <property type="evidence" value="ECO:0007669"/>
    <property type="project" value="TreeGrafter"/>
</dbReference>
<sequence>MMKSRANGNISATETNGNTVLEKPAQVFQTPEYVKRTAKFFESVKEIDGTEQHTTTYESYYITEKINNDKETVNDAYDALDGEANKKPSYLGVSCSNSGYRNVINYDSKLREGFWSAKNQRESLVLSNSRQRESSPYRLDLDFKYHPGQANGGTETTVKKIVQVESSESSTAAGNGIENQTEKFVNISTSTKTISTFRNATGRDSSIRVNGFDSRNIEESKSNDESNVNSKVVGSRRGYSNLGFSPKILKSPEKNCNSFLKSISSFENNCKQNVNNNNKTNGKSSNLPRGEQLICDSSSSIQQRIERLYGPGALAQGFYSQKSSSSSSCTKSKVSSDKMSNDETFSSSSSSSSTEKKRGENNCQTNNNNNNSNLELPLSDLPCSTSNGNNLPKATLQKPEVVTATEPCLTNGSTLTNSNDFGVEGKSEPEIENDSITEKNGHYFLKLLKKETDRLESLAKFAETELENGENLPEEITGKLCAAAGKARLLMCQKLNQFEGLCQKNLNEKPSEPFRTTSDDLAGFWDMVMLQVKQVYGVFDELEELKKNNWKASSVAATKKKNSMSPISKGHQSPGGVNKSTPRKSTNSNGTGVNSGEKSSQKSEAAKKAREETRKKMLEERRRKMKELKENKVVNGEAEVEIFAK</sequence>
<feature type="compositionally biased region" description="Polar residues" evidence="3">
    <location>
        <begin position="382"/>
        <end position="392"/>
    </location>
</feature>
<feature type="compositionally biased region" description="Low complexity" evidence="3">
    <location>
        <begin position="361"/>
        <end position="373"/>
    </location>
</feature>
<dbReference type="EnsemblMetazoa" id="PHUM034510-RA">
    <property type="protein sequence ID" value="PHUM034510-PA"/>
    <property type="gene ID" value="PHUM034510"/>
</dbReference>
<accession>E0VAC0</accession>
<evidence type="ECO:0000313" key="5">
    <source>
        <dbReference type="EnsemblMetazoa" id="PHUM034510-PA"/>
    </source>
</evidence>
<comment type="similarity">
    <text evidence="1">Belongs to the SAPAP family.</text>
</comment>
<feature type="compositionally biased region" description="Basic and acidic residues" evidence="3">
    <location>
        <begin position="599"/>
        <end position="628"/>
    </location>
</feature>
<evidence type="ECO:0000256" key="1">
    <source>
        <dbReference type="ARBA" id="ARBA00008839"/>
    </source>
</evidence>
<dbReference type="OrthoDB" id="10036956at2759"/>
<dbReference type="VEuPathDB" id="VectorBase:PHUM034510"/>
<dbReference type="OMA" id="NCPTERI"/>
<dbReference type="Proteomes" id="UP000009046">
    <property type="component" value="Unassembled WGS sequence"/>
</dbReference>
<evidence type="ECO:0000256" key="2">
    <source>
        <dbReference type="SAM" id="Coils"/>
    </source>
</evidence>
<dbReference type="PANTHER" id="PTHR12353:SF31">
    <property type="entry name" value="LD44824P"/>
    <property type="match status" value="1"/>
</dbReference>